<sequence length="60" mass="7291">MKYKKLFKHKRKSNRETSSFSKNSSREIYQLKDGSTIRQSYLSGRKQRYNKNDRPIGKEY</sequence>
<dbReference type="EMBL" id="BK067786">
    <property type="protein sequence ID" value="DBA51880.1"/>
    <property type="molecule type" value="Genomic_DNA"/>
</dbReference>
<feature type="region of interest" description="Disordered" evidence="1">
    <location>
        <begin position="1"/>
        <end position="27"/>
    </location>
</feature>
<organism evidence="2">
    <name type="scientific">Nitrosopumilaceae spindle-shaped virus</name>
    <dbReference type="NCBI Taxonomy" id="3065433"/>
    <lineage>
        <taxon>Viruses</taxon>
    </lineage>
</organism>
<accession>A0AAT9J9L4</accession>
<protein>
    <submittedName>
        <fullName evidence="2">ORF22</fullName>
    </submittedName>
</protein>
<reference evidence="2" key="1">
    <citation type="journal article" date="2024" name="Environ. Microbiol. Rep.">
        <title>Hiding in plain sight: The discovery of complete genomes of 11 hypothetical spindle-shaped viruses that putatively infect mesophilic ammonia-oxidizing archaea.</title>
        <authorList>
            <person name="Ni Y."/>
            <person name="Xu T."/>
            <person name="Yan S."/>
            <person name="Chen L."/>
            <person name="Wang Y."/>
        </authorList>
    </citation>
    <scope>NUCLEOTIDE SEQUENCE</scope>
    <source>
        <strain evidence="2">NBC1</strain>
    </source>
</reference>
<feature type="compositionally biased region" description="Basic and acidic residues" evidence="1">
    <location>
        <begin position="50"/>
        <end position="60"/>
    </location>
</feature>
<evidence type="ECO:0000313" key="2">
    <source>
        <dbReference type="EMBL" id="DBA51880.1"/>
    </source>
</evidence>
<name>A0AAT9J9L4_9VIRU</name>
<proteinExistence type="predicted"/>
<reference evidence="2" key="2">
    <citation type="submission" date="2024-03" db="EMBL/GenBank/DDBJ databases">
        <authorList>
            <person name="Ni Y."/>
            <person name="Xu T."/>
            <person name="Yan S."/>
            <person name="Chen L."/>
            <person name="Wang Y."/>
        </authorList>
    </citation>
    <scope>NUCLEOTIDE SEQUENCE</scope>
    <source>
        <strain evidence="2">NBC1</strain>
    </source>
</reference>
<feature type="region of interest" description="Disordered" evidence="1">
    <location>
        <begin position="39"/>
        <end position="60"/>
    </location>
</feature>
<evidence type="ECO:0000256" key="1">
    <source>
        <dbReference type="SAM" id="MobiDB-lite"/>
    </source>
</evidence>
<feature type="compositionally biased region" description="Basic residues" evidence="1">
    <location>
        <begin position="1"/>
        <end position="13"/>
    </location>
</feature>
<feature type="compositionally biased region" description="Polar residues" evidence="1">
    <location>
        <begin position="16"/>
        <end position="27"/>
    </location>
</feature>